<comment type="caution">
    <text evidence="4">The sequence shown here is derived from an EMBL/GenBank/DDBJ whole genome shotgun (WGS) entry which is preliminary data.</text>
</comment>
<feature type="compositionally biased region" description="Basic and acidic residues" evidence="1">
    <location>
        <begin position="345"/>
        <end position="358"/>
    </location>
</feature>
<keyword evidence="2" id="KW-0812">Transmembrane</keyword>
<dbReference type="EMBL" id="AQPF01000003">
    <property type="protein sequence ID" value="KAF0807816.1"/>
    <property type="molecule type" value="Genomic_DNA"/>
</dbReference>
<keyword evidence="5" id="KW-1185">Reference proteome</keyword>
<evidence type="ECO:0000313" key="4">
    <source>
        <dbReference type="EMBL" id="KAF0807816.1"/>
    </source>
</evidence>
<keyword evidence="2" id="KW-1133">Transmembrane helix</keyword>
<reference evidence="4 5" key="1">
    <citation type="submission" date="2012-09" db="EMBL/GenBank/DDBJ databases">
        <title>Genome Sequence of alkane-degrading Bacterium Alcanivorax sp. 6-D-6.</title>
        <authorList>
            <person name="Lai Q."/>
            <person name="Shao Z."/>
        </authorList>
    </citation>
    <scope>NUCLEOTIDE SEQUENCE [LARGE SCALE GENOMIC DNA]</scope>
    <source>
        <strain evidence="4 5">6-D-6</strain>
    </source>
</reference>
<keyword evidence="2" id="KW-0472">Membrane</keyword>
<feature type="region of interest" description="Disordered" evidence="1">
    <location>
        <begin position="345"/>
        <end position="365"/>
    </location>
</feature>
<dbReference type="RefSeq" id="WP_159660010.1">
    <property type="nucleotide sequence ID" value="NZ_AQPF01000003.1"/>
</dbReference>
<name>A0ABQ6YCH8_9GAMM</name>
<dbReference type="Proteomes" id="UP000771797">
    <property type="component" value="Unassembled WGS sequence"/>
</dbReference>
<dbReference type="Pfam" id="PF20455">
    <property type="entry name" value="DUF6708"/>
    <property type="match status" value="1"/>
</dbReference>
<dbReference type="InterPro" id="IPR046554">
    <property type="entry name" value="DUF6708"/>
</dbReference>
<proteinExistence type="predicted"/>
<evidence type="ECO:0000256" key="2">
    <source>
        <dbReference type="SAM" id="Phobius"/>
    </source>
</evidence>
<organism evidence="4 5">
    <name type="scientific">Alcanivorax xiamenensis</name>
    <dbReference type="NCBI Taxonomy" id="1177156"/>
    <lineage>
        <taxon>Bacteria</taxon>
        <taxon>Pseudomonadati</taxon>
        <taxon>Pseudomonadota</taxon>
        <taxon>Gammaproteobacteria</taxon>
        <taxon>Oceanospirillales</taxon>
        <taxon>Alcanivoracaceae</taxon>
        <taxon>Alcanivorax</taxon>
    </lineage>
</organism>
<evidence type="ECO:0000313" key="5">
    <source>
        <dbReference type="Proteomes" id="UP000771797"/>
    </source>
</evidence>
<accession>A0ABQ6YCH8</accession>
<sequence length="365" mass="42255">MYFFEWMAWWGGTLDEKGKAKVFGKEFMEERLQDFKELLEEERPPLDQPVSDSPRSRGPVYAFNDAFLEMRCGSLEHYRGLLTPLALTLFLFGFGGAYGAIDLLLRGPNHNGFIDYLVGVIGVGGLTAGLWYCFFKFKFYIPIRWELFTHRRLLIRFNRKTRQVYLHRPKYAGGVTTMSWDKIVAAPEGVGMPLLLFWHPLDTGLPFATYTAVGKRAGTAQDLLDEWEFIRRYMEDGPESVPKPRVRSKIPWPWYSLEPQFEGLWPILRHGDWKLWLGKLLMSPAFLILGAGHWVSQLLCWEPRWPKIIREAGQPGKPIPKLTTAEDYDPETCRRLYLNADLWVPKDHDPDAPAKEEESGSQWLP</sequence>
<gene>
    <name evidence="4" type="ORF">A6D6_00813</name>
</gene>
<evidence type="ECO:0000256" key="1">
    <source>
        <dbReference type="SAM" id="MobiDB-lite"/>
    </source>
</evidence>
<feature type="transmembrane region" description="Helical" evidence="2">
    <location>
        <begin position="80"/>
        <end position="101"/>
    </location>
</feature>
<feature type="domain" description="DUF6708" evidence="3">
    <location>
        <begin position="218"/>
        <end position="310"/>
    </location>
</feature>
<evidence type="ECO:0000259" key="3">
    <source>
        <dbReference type="Pfam" id="PF20455"/>
    </source>
</evidence>
<protein>
    <recommendedName>
        <fullName evidence="3">DUF6708 domain-containing protein</fullName>
    </recommendedName>
</protein>
<feature type="transmembrane region" description="Helical" evidence="2">
    <location>
        <begin position="113"/>
        <end position="135"/>
    </location>
</feature>